<keyword evidence="2" id="KW-1185">Reference proteome</keyword>
<organism evidence="1 2">
    <name type="scientific">Centipeda periodontii DSM 2778</name>
    <dbReference type="NCBI Taxonomy" id="888060"/>
    <lineage>
        <taxon>Bacteria</taxon>
        <taxon>Bacillati</taxon>
        <taxon>Bacillota</taxon>
        <taxon>Negativicutes</taxon>
        <taxon>Selenomonadales</taxon>
        <taxon>Selenomonadaceae</taxon>
        <taxon>Centipeda</taxon>
    </lineage>
</organism>
<proteinExistence type="predicted"/>
<reference evidence="1 2" key="1">
    <citation type="submission" date="2011-04" db="EMBL/GenBank/DDBJ databases">
        <authorList>
            <person name="Muzny D."/>
            <person name="Qin X."/>
            <person name="Deng J."/>
            <person name="Jiang H."/>
            <person name="Liu Y."/>
            <person name="Qu J."/>
            <person name="Song X.-Z."/>
            <person name="Zhang L."/>
            <person name="Thornton R."/>
            <person name="Coyle M."/>
            <person name="Francisco L."/>
            <person name="Jackson L."/>
            <person name="Javaid M."/>
            <person name="Korchina V."/>
            <person name="Kovar C."/>
            <person name="Mata R."/>
            <person name="Mathew T."/>
            <person name="Ngo R."/>
            <person name="Nguyen L."/>
            <person name="Nguyen N."/>
            <person name="Okwuonu G."/>
            <person name="Ongeri F."/>
            <person name="Pham C."/>
            <person name="Simmons D."/>
            <person name="Wilczek-Boney K."/>
            <person name="Hale W."/>
            <person name="Jakkamsetti A."/>
            <person name="Pham P."/>
            <person name="Ruth R."/>
            <person name="San Lucas F."/>
            <person name="Warren J."/>
            <person name="Zhang J."/>
            <person name="Zhao Z."/>
            <person name="Zhou C."/>
            <person name="Zhu D."/>
            <person name="Lee S."/>
            <person name="Bess C."/>
            <person name="Blankenburg K."/>
            <person name="Forbes L."/>
            <person name="Fu Q."/>
            <person name="Gubbala S."/>
            <person name="Hirani K."/>
            <person name="Jayaseelan J.C."/>
            <person name="Lara F."/>
            <person name="Munidasa M."/>
            <person name="Palculict T."/>
            <person name="Patil S."/>
            <person name="Pu L.-L."/>
            <person name="Saada N."/>
            <person name="Tang L."/>
            <person name="Weissenberger G."/>
            <person name="Zhu Y."/>
            <person name="Hemphill L."/>
            <person name="Shang Y."/>
            <person name="Youmans B."/>
            <person name="Ayvaz T."/>
            <person name="Ross M."/>
            <person name="Santibanez J."/>
            <person name="Aqrawi P."/>
            <person name="Gross S."/>
            <person name="Joshi V."/>
            <person name="Fowler G."/>
            <person name="Nazareth L."/>
            <person name="Reid J."/>
            <person name="Worley K."/>
            <person name="Petrosino J."/>
            <person name="Highlander S."/>
            <person name="Gibbs R."/>
        </authorList>
    </citation>
    <scope>NUCLEOTIDE SEQUENCE [LARGE SCALE GENOMIC DNA]</scope>
    <source>
        <strain evidence="1 2">DSM 2778</strain>
    </source>
</reference>
<comment type="caution">
    <text evidence="1">The sequence shown here is derived from an EMBL/GenBank/DDBJ whole genome shotgun (WGS) entry which is preliminary data.</text>
</comment>
<dbReference type="HOGENOM" id="CLU_3249080_0_0_9"/>
<gene>
    <name evidence="1" type="ORF">HMPREF9081_2450</name>
</gene>
<evidence type="ECO:0000313" key="1">
    <source>
        <dbReference type="EMBL" id="EGK56948.1"/>
    </source>
</evidence>
<evidence type="ECO:0000313" key="2">
    <source>
        <dbReference type="Proteomes" id="UP000004067"/>
    </source>
</evidence>
<accession>F5RQB4</accession>
<protein>
    <submittedName>
        <fullName evidence="1">Uncharacterized protein</fullName>
    </submittedName>
</protein>
<dbReference type="EMBL" id="AFHQ01000060">
    <property type="protein sequence ID" value="EGK56948.1"/>
    <property type="molecule type" value="Genomic_DNA"/>
</dbReference>
<name>F5RQB4_9FIRM</name>
<dbReference type="AlphaFoldDB" id="F5RQB4"/>
<dbReference type="Proteomes" id="UP000004067">
    <property type="component" value="Unassembled WGS sequence"/>
</dbReference>
<sequence>MPLSSLHRLLHRDASSSSTMLSMRKCHNHLPGFYPLYRYTKK</sequence>